<organism evidence="1 2">
    <name type="scientific">Tardiphaga robiniae</name>
    <dbReference type="NCBI Taxonomy" id="943830"/>
    <lineage>
        <taxon>Bacteria</taxon>
        <taxon>Pseudomonadati</taxon>
        <taxon>Pseudomonadota</taxon>
        <taxon>Alphaproteobacteria</taxon>
        <taxon>Hyphomicrobiales</taxon>
        <taxon>Nitrobacteraceae</taxon>
        <taxon>Tardiphaga</taxon>
    </lineage>
</organism>
<evidence type="ECO:0000313" key="1">
    <source>
        <dbReference type="EMBL" id="KZD22290.1"/>
    </source>
</evidence>
<dbReference type="EMBL" id="LVYV01000023">
    <property type="protein sequence ID" value="KZD22290.1"/>
    <property type="molecule type" value="Genomic_DNA"/>
</dbReference>
<gene>
    <name evidence="1" type="ORF">A4A58_09600</name>
</gene>
<comment type="caution">
    <text evidence="1">The sequence shown here is derived from an EMBL/GenBank/DDBJ whole genome shotgun (WGS) entry which is preliminary data.</text>
</comment>
<dbReference type="Proteomes" id="UP000076574">
    <property type="component" value="Unassembled WGS sequence"/>
</dbReference>
<accession>A0A163YLR7</accession>
<dbReference type="OrthoDB" id="8247481at2"/>
<dbReference type="RefSeq" id="WP_068734870.1">
    <property type="nucleotide sequence ID" value="NZ_LVYV01000023.1"/>
</dbReference>
<protein>
    <submittedName>
        <fullName evidence="1">Uncharacterized protein</fullName>
    </submittedName>
</protein>
<name>A0A163YLR7_9BRAD</name>
<keyword evidence="2" id="KW-1185">Reference proteome</keyword>
<proteinExistence type="predicted"/>
<sequence>MNIQAVDRALDIYGALSGHSESPGVRQKLSMHLDELAVSGEKDHHRLTVHGLTFLREYDRQRNS</sequence>
<evidence type="ECO:0000313" key="2">
    <source>
        <dbReference type="Proteomes" id="UP000076574"/>
    </source>
</evidence>
<reference evidence="1 2" key="1">
    <citation type="submission" date="2016-03" db="EMBL/GenBank/DDBJ databases">
        <title>Microsymbionts genomes from the relict species Vavilovia formosa (Stev.) Fed.</title>
        <authorList>
            <person name="Kopat V."/>
            <person name="Chirak E."/>
            <person name="Kimeklis A."/>
            <person name="Andronov E."/>
        </authorList>
    </citation>
    <scope>NUCLEOTIDE SEQUENCE [LARGE SCALE GENOMIC DNA]</scope>
    <source>
        <strain evidence="1 2">Vaf07</strain>
    </source>
</reference>
<dbReference type="AlphaFoldDB" id="A0A163YLR7"/>